<accession>A0ABS1LFB3</accession>
<protein>
    <submittedName>
        <fullName evidence="3">Uncharacterized protein</fullName>
    </submittedName>
</protein>
<sequence length="201" mass="20715">MTTQAAAPEPSGIGAPAVRTDAVTTSVTTVGVFVRGRVLGRFLAGAAILAIVTALLVGWVNQARAATTDRLEALTEQIDVRVTAGRTGAERLATVIVVARNVQADSAGADPDARAMLDAAIRSAEGVVGQRVTTQEPATVPQAEMLVEQAGLVEESLTLATTDLRTAVDRVRLSTGDPRSPAPRPAAQDEQRGIFVAVAGP</sequence>
<keyword evidence="2" id="KW-0472">Membrane</keyword>
<comment type="caution">
    <text evidence="3">The sequence shown here is derived from an EMBL/GenBank/DDBJ whole genome shotgun (WGS) entry which is preliminary data.</text>
</comment>
<keyword evidence="2" id="KW-1133">Transmembrane helix</keyword>
<keyword evidence="2" id="KW-0812">Transmembrane</keyword>
<feature type="transmembrane region" description="Helical" evidence="2">
    <location>
        <begin position="42"/>
        <end position="60"/>
    </location>
</feature>
<evidence type="ECO:0000256" key="1">
    <source>
        <dbReference type="SAM" id="MobiDB-lite"/>
    </source>
</evidence>
<evidence type="ECO:0000313" key="3">
    <source>
        <dbReference type="EMBL" id="MBL0884873.1"/>
    </source>
</evidence>
<organism evidence="3 4">
    <name type="scientific">Myceligenerans indicum</name>
    <dbReference type="NCBI Taxonomy" id="2593663"/>
    <lineage>
        <taxon>Bacteria</taxon>
        <taxon>Bacillati</taxon>
        <taxon>Actinomycetota</taxon>
        <taxon>Actinomycetes</taxon>
        <taxon>Micrococcales</taxon>
        <taxon>Promicromonosporaceae</taxon>
        <taxon>Myceligenerans</taxon>
    </lineage>
</organism>
<evidence type="ECO:0000313" key="4">
    <source>
        <dbReference type="Proteomes" id="UP000675409"/>
    </source>
</evidence>
<dbReference type="EMBL" id="JABBYC010000001">
    <property type="protein sequence ID" value="MBL0884873.1"/>
    <property type="molecule type" value="Genomic_DNA"/>
</dbReference>
<name>A0ABS1LFB3_9MICO</name>
<dbReference type="Proteomes" id="UP000675409">
    <property type="component" value="Unassembled WGS sequence"/>
</dbReference>
<reference evidence="3 4" key="1">
    <citation type="journal article" date="2021" name="Arch. Microbiol.">
        <title>Myceligenerans indicum sp. nov., an actinobacterium isolated from mangrove sediment of Sundarbans, India.</title>
        <authorList>
            <person name="Asha K."/>
            <person name="Bhadury P."/>
        </authorList>
    </citation>
    <scope>NUCLEOTIDE SEQUENCE [LARGE SCALE GENOMIC DNA]</scope>
    <source>
        <strain evidence="3 4">I2</strain>
    </source>
</reference>
<evidence type="ECO:0000256" key="2">
    <source>
        <dbReference type="SAM" id="Phobius"/>
    </source>
</evidence>
<feature type="region of interest" description="Disordered" evidence="1">
    <location>
        <begin position="173"/>
        <end position="193"/>
    </location>
</feature>
<gene>
    <name evidence="3" type="ORF">HGK34_01015</name>
</gene>
<proteinExistence type="predicted"/>
<keyword evidence="4" id="KW-1185">Reference proteome</keyword>
<dbReference type="RefSeq" id="WP_201844690.1">
    <property type="nucleotide sequence ID" value="NZ_JABBYC010000001.1"/>
</dbReference>